<dbReference type="RefSeq" id="WP_013924079.1">
    <property type="nucleotide sequence ID" value="NZ_JSAM01000112.1"/>
</dbReference>
<evidence type="ECO:0000256" key="6">
    <source>
        <dbReference type="ARBA" id="ARBA00022485"/>
    </source>
</evidence>
<keyword evidence="6 14" id="KW-0004">4Fe-4S</keyword>
<dbReference type="NCBIfam" id="TIGR00238">
    <property type="entry name" value="KamA family radical SAM protein"/>
    <property type="match status" value="1"/>
</dbReference>
<proteinExistence type="inferred from homology"/>
<comment type="caution">
    <text evidence="17">The sequence shown here is derived from an EMBL/GenBank/DDBJ whole genome shotgun (WGS) entry which is preliminary data.</text>
</comment>
<feature type="binding site" evidence="14">
    <location>
        <position position="120"/>
    </location>
    <ligand>
        <name>[4Fe-4S] cluster</name>
        <dbReference type="ChEBI" id="CHEBI:49883"/>
        <note>4Fe-4S-S-AdoMet</note>
    </ligand>
</feature>
<evidence type="ECO:0000256" key="9">
    <source>
        <dbReference type="ARBA" id="ARBA00022898"/>
    </source>
</evidence>
<keyword evidence="8 14" id="KW-0479">Metal-binding</keyword>
<reference evidence="17 18" key="1">
    <citation type="journal article" date="2014" name="Mol. Biol. Evol.">
        <title>Massive expansion of Ubiquitination-related gene families within the Chlamydiae.</title>
        <authorList>
            <person name="Domman D."/>
            <person name="Collingro A."/>
            <person name="Lagkouvardos I."/>
            <person name="Gehre L."/>
            <person name="Weinmaier T."/>
            <person name="Rattei T."/>
            <person name="Subtil A."/>
            <person name="Horn M."/>
        </authorList>
    </citation>
    <scope>NUCLEOTIDE SEQUENCE [LARGE SCALE GENOMIC DNA]</scope>
    <source>
        <strain evidence="17 18">OEW1</strain>
    </source>
</reference>
<feature type="binding site" evidence="14">
    <location>
        <position position="117"/>
    </location>
    <ligand>
        <name>[4Fe-4S] cluster</name>
        <dbReference type="ChEBI" id="CHEBI:49883"/>
        <note>4Fe-4S-S-AdoMet</note>
    </ligand>
</feature>
<evidence type="ECO:0000259" key="16">
    <source>
        <dbReference type="PROSITE" id="PS51918"/>
    </source>
</evidence>
<dbReference type="InterPro" id="IPR022462">
    <property type="entry name" value="EpmB"/>
</dbReference>
<keyword evidence="7" id="KW-0949">S-adenosyl-L-methionine</keyword>
<evidence type="ECO:0000256" key="10">
    <source>
        <dbReference type="ARBA" id="ARBA00023004"/>
    </source>
</evidence>
<dbReference type="PROSITE" id="PS51918">
    <property type="entry name" value="RADICAL_SAM"/>
    <property type="match status" value="1"/>
</dbReference>
<evidence type="ECO:0000256" key="15">
    <source>
        <dbReference type="PIRSR" id="PIRSR603739-50"/>
    </source>
</evidence>
<name>A0A0C1EIZ1_9BACT</name>
<evidence type="ECO:0000256" key="14">
    <source>
        <dbReference type="PIRSR" id="PIRSR004911-1"/>
    </source>
</evidence>
<dbReference type="PANTHER" id="PTHR30538">
    <property type="entry name" value="LYSINE 2,3-AMINOMUTASE-RELATED"/>
    <property type="match status" value="1"/>
</dbReference>
<dbReference type="EMBL" id="JSAM01000112">
    <property type="protein sequence ID" value="KIA76559.1"/>
    <property type="molecule type" value="Genomic_DNA"/>
</dbReference>
<dbReference type="Gene3D" id="3.20.20.70">
    <property type="entry name" value="Aldolase class I"/>
    <property type="match status" value="1"/>
</dbReference>
<dbReference type="OMA" id="RFPIGIP"/>
<evidence type="ECO:0000256" key="5">
    <source>
        <dbReference type="ARBA" id="ARBA00022363"/>
    </source>
</evidence>
<evidence type="ECO:0000256" key="2">
    <source>
        <dbReference type="ARBA" id="ARBA00001933"/>
    </source>
</evidence>
<dbReference type="SUPFAM" id="SSF102114">
    <property type="entry name" value="Radical SAM enzymes"/>
    <property type="match status" value="1"/>
</dbReference>
<dbReference type="SFLD" id="SFLDF00314">
    <property type="entry name" value="L-lysine_2_3-aminomutase_(yjeK"/>
    <property type="match status" value="1"/>
</dbReference>
<comment type="catalytic activity">
    <reaction evidence="1">
        <text>L-lysine = D-beta-lysine</text>
        <dbReference type="Rhea" id="RHEA:44148"/>
        <dbReference type="ChEBI" id="CHEBI:32551"/>
        <dbReference type="ChEBI" id="CHEBI:84138"/>
    </reaction>
</comment>
<dbReference type="InterPro" id="IPR058240">
    <property type="entry name" value="rSAM_sf"/>
</dbReference>
<keyword evidence="12 17" id="KW-0413">Isomerase</keyword>
<gene>
    <name evidence="17" type="primary">epmB</name>
    <name evidence="17" type="ORF">DB43_AB00240</name>
</gene>
<evidence type="ECO:0000256" key="4">
    <source>
        <dbReference type="ARBA" id="ARBA00008703"/>
    </source>
</evidence>
<feature type="domain" description="Radical SAM core" evidence="16">
    <location>
        <begin position="99"/>
        <end position="308"/>
    </location>
</feature>
<evidence type="ECO:0000313" key="17">
    <source>
        <dbReference type="EMBL" id="KIA76559.1"/>
    </source>
</evidence>
<evidence type="ECO:0000256" key="13">
    <source>
        <dbReference type="ARBA" id="ARBA00030756"/>
    </source>
</evidence>
<evidence type="ECO:0000256" key="8">
    <source>
        <dbReference type="ARBA" id="ARBA00022723"/>
    </source>
</evidence>
<dbReference type="SFLD" id="SFLDS00029">
    <property type="entry name" value="Radical_SAM"/>
    <property type="match status" value="1"/>
</dbReference>
<comment type="similarity">
    <text evidence="4">Belongs to the radical SAM superfamily. KamA family.</text>
</comment>
<comment type="cofactor">
    <cofactor evidence="3">
        <name>[4Fe-4S] cluster</name>
        <dbReference type="ChEBI" id="CHEBI:49883"/>
    </cofactor>
</comment>
<dbReference type="PANTHER" id="PTHR30538:SF1">
    <property type="entry name" value="L-LYSINE 2,3-AMINOMUTASE"/>
    <property type="match status" value="1"/>
</dbReference>
<evidence type="ECO:0000256" key="12">
    <source>
        <dbReference type="ARBA" id="ARBA00023235"/>
    </source>
</evidence>
<feature type="binding site" evidence="14">
    <location>
        <position position="113"/>
    </location>
    <ligand>
        <name>[4Fe-4S] cluster</name>
        <dbReference type="ChEBI" id="CHEBI:49883"/>
        <note>4Fe-4S-S-AdoMet</note>
    </ligand>
</feature>
<dbReference type="GO" id="GO:0051539">
    <property type="term" value="F:4 iron, 4 sulfur cluster binding"/>
    <property type="evidence" value="ECO:0007669"/>
    <property type="project" value="UniProtKB-KW"/>
</dbReference>
<dbReference type="Pfam" id="PF13353">
    <property type="entry name" value="Fer4_12"/>
    <property type="match status" value="1"/>
</dbReference>
<evidence type="ECO:0000256" key="1">
    <source>
        <dbReference type="ARBA" id="ARBA00001352"/>
    </source>
</evidence>
<evidence type="ECO:0000256" key="11">
    <source>
        <dbReference type="ARBA" id="ARBA00023014"/>
    </source>
</evidence>
<evidence type="ECO:0000313" key="18">
    <source>
        <dbReference type="Proteomes" id="UP000031307"/>
    </source>
</evidence>
<dbReference type="PIRSF" id="PIRSF004911">
    <property type="entry name" value="DUF160"/>
    <property type="match status" value="1"/>
</dbReference>
<dbReference type="CDD" id="cd01335">
    <property type="entry name" value="Radical_SAM"/>
    <property type="match status" value="1"/>
</dbReference>
<dbReference type="SFLD" id="SFLDG01070">
    <property type="entry name" value="PLP-dependent"/>
    <property type="match status" value="1"/>
</dbReference>
<dbReference type="PATRIC" id="fig|83552.4.peg.2335"/>
<keyword evidence="11 14" id="KW-0411">Iron-sulfur</keyword>
<dbReference type="GO" id="GO:0016853">
    <property type="term" value="F:isomerase activity"/>
    <property type="evidence" value="ECO:0007669"/>
    <property type="project" value="UniProtKB-KW"/>
</dbReference>
<keyword evidence="9 15" id="KW-0663">Pyridoxal phosphate</keyword>
<dbReference type="InterPro" id="IPR007197">
    <property type="entry name" value="rSAM"/>
</dbReference>
<comment type="cofactor">
    <cofactor evidence="2 15">
        <name>pyridoxal 5'-phosphate</name>
        <dbReference type="ChEBI" id="CHEBI:597326"/>
    </cofactor>
</comment>
<dbReference type="GO" id="GO:0046872">
    <property type="term" value="F:metal ion binding"/>
    <property type="evidence" value="ECO:0007669"/>
    <property type="project" value="UniProtKB-KW"/>
</dbReference>
<sequence>MLKLVPDHWKIILRQNFTQWKKLADFLELDPSIQQEIFKRPSFPLNLPKRLAEKIKKNTLDDPILKQFLPTLAEQKQLTGFTLDPVGDTQFTKAPKLLHKYNGRALIVCTSACVMNCRFCFRQNFDYEVQEKGFQKELEIIAADETLQEIILSGGDPLSLSDTVLVHLLDALSHIKHVKRVRFHTRFPIGIPERIDDAFLNLFENRPFITWFVLHTNHPNELDDHIFHHLHLLQRKGVILLTQSVLLKGVNDCPKVLCELFNQLVNRGIIPYYLHQLDRVQGGAHFEVSEERGKELIQEIAKSLPGYAVPKYVREIAGEPNKTPLF</sequence>
<organism evidence="17 18">
    <name type="scientific">Parachlamydia acanthamoebae</name>
    <dbReference type="NCBI Taxonomy" id="83552"/>
    <lineage>
        <taxon>Bacteria</taxon>
        <taxon>Pseudomonadati</taxon>
        <taxon>Chlamydiota</taxon>
        <taxon>Chlamydiia</taxon>
        <taxon>Parachlamydiales</taxon>
        <taxon>Parachlamydiaceae</taxon>
        <taxon>Parachlamydia</taxon>
    </lineage>
</organism>
<feature type="modified residue" description="N6-(pyridoxal phosphate)lysine" evidence="15">
    <location>
        <position position="322"/>
    </location>
</feature>
<keyword evidence="10" id="KW-0408">Iron</keyword>
<dbReference type="InterPro" id="IPR003739">
    <property type="entry name" value="Lys_aminomutase/Glu_NH3_mut"/>
</dbReference>
<dbReference type="AlphaFoldDB" id="A0A0C1EIZ1"/>
<accession>A0A0C1EIZ1</accession>
<dbReference type="Proteomes" id="UP000031307">
    <property type="component" value="Unassembled WGS sequence"/>
</dbReference>
<dbReference type="InterPro" id="IPR013785">
    <property type="entry name" value="Aldolase_TIM"/>
</dbReference>
<evidence type="ECO:0000256" key="7">
    <source>
        <dbReference type="ARBA" id="ARBA00022691"/>
    </source>
</evidence>
<evidence type="ECO:0000256" key="3">
    <source>
        <dbReference type="ARBA" id="ARBA00001966"/>
    </source>
</evidence>
<protein>
    <recommendedName>
        <fullName evidence="5">L-lysine 2,3-aminomutase</fullName>
    </recommendedName>
    <alternativeName>
        <fullName evidence="13">EF-P post-translational modification enzyme B</fullName>
    </alternativeName>
</protein>